<dbReference type="PANTHER" id="PTHR47988">
    <property type="entry name" value="SOMATIC EMBRYOGENESIS RECEPTOR KINASE 1"/>
    <property type="match status" value="1"/>
</dbReference>
<proteinExistence type="predicted"/>
<evidence type="ECO:0000256" key="3">
    <source>
        <dbReference type="ARBA" id="ARBA00022737"/>
    </source>
</evidence>
<feature type="chain" id="PRO_5044794843" description="Leucine-rich repeat-containing N-terminal plant-type domain-containing protein" evidence="4">
    <location>
        <begin position="30"/>
        <end position="203"/>
    </location>
</feature>
<dbReference type="FunFam" id="3.80.10.10:FF:000024">
    <property type="entry name" value="Somatic embryogenesis receptor kinase 1"/>
    <property type="match status" value="1"/>
</dbReference>
<dbReference type="AlphaFoldDB" id="A0ABD3IEK8"/>
<gene>
    <name evidence="6" type="ORF">R1sor_019783</name>
</gene>
<keyword evidence="2 4" id="KW-0732">Signal</keyword>
<dbReference type="InterPro" id="IPR013210">
    <property type="entry name" value="LRR_N_plant-typ"/>
</dbReference>
<keyword evidence="1" id="KW-0433">Leucine-rich repeat</keyword>
<evidence type="ECO:0000313" key="6">
    <source>
        <dbReference type="EMBL" id="KAL3701761.1"/>
    </source>
</evidence>
<evidence type="ECO:0000313" key="7">
    <source>
        <dbReference type="Proteomes" id="UP001633002"/>
    </source>
</evidence>
<dbReference type="Proteomes" id="UP001633002">
    <property type="component" value="Unassembled WGS sequence"/>
</dbReference>
<keyword evidence="7" id="KW-1185">Reference proteome</keyword>
<keyword evidence="3" id="KW-0677">Repeat</keyword>
<accession>A0ABD3IEK8</accession>
<evidence type="ECO:0000256" key="4">
    <source>
        <dbReference type="SAM" id="SignalP"/>
    </source>
</evidence>
<comment type="caution">
    <text evidence="6">The sequence shown here is derived from an EMBL/GenBank/DDBJ whole genome shotgun (WGS) entry which is preliminary data.</text>
</comment>
<sequence>MRGFRRLLPVLVVVQLLVDFTPFMLKVSANNEGDALIALKRQLNDPNGFLNSWDDDLIDPCTWSHITCNADDKVIRIDLAHMGLSGSLVPELGELSSLQYLELFGNYISGSVPPELGRLRDLASLGLNRNALSGNIPAALGTLMNLKFLRLDHNDFTGEIPTELTLIPALLLVELSYNNLAGIAPKFASNVVTRYEGNPDLIH</sequence>
<dbReference type="InterPro" id="IPR032675">
    <property type="entry name" value="LRR_dom_sf"/>
</dbReference>
<organism evidence="6 7">
    <name type="scientific">Riccia sorocarpa</name>
    <dbReference type="NCBI Taxonomy" id="122646"/>
    <lineage>
        <taxon>Eukaryota</taxon>
        <taxon>Viridiplantae</taxon>
        <taxon>Streptophyta</taxon>
        <taxon>Embryophyta</taxon>
        <taxon>Marchantiophyta</taxon>
        <taxon>Marchantiopsida</taxon>
        <taxon>Marchantiidae</taxon>
        <taxon>Marchantiales</taxon>
        <taxon>Ricciaceae</taxon>
        <taxon>Riccia</taxon>
    </lineage>
</organism>
<feature type="signal peptide" evidence="4">
    <location>
        <begin position="1"/>
        <end position="29"/>
    </location>
</feature>
<evidence type="ECO:0000259" key="5">
    <source>
        <dbReference type="Pfam" id="PF08263"/>
    </source>
</evidence>
<protein>
    <recommendedName>
        <fullName evidence="5">Leucine-rich repeat-containing N-terminal plant-type domain-containing protein</fullName>
    </recommendedName>
</protein>
<name>A0ABD3IEK8_9MARC</name>
<evidence type="ECO:0000256" key="1">
    <source>
        <dbReference type="ARBA" id="ARBA00022614"/>
    </source>
</evidence>
<dbReference type="Pfam" id="PF00560">
    <property type="entry name" value="LRR_1"/>
    <property type="match status" value="2"/>
</dbReference>
<dbReference type="Gene3D" id="3.80.10.10">
    <property type="entry name" value="Ribonuclease Inhibitor"/>
    <property type="match status" value="1"/>
</dbReference>
<dbReference type="SUPFAM" id="SSF52058">
    <property type="entry name" value="L domain-like"/>
    <property type="match status" value="1"/>
</dbReference>
<dbReference type="EMBL" id="JBJQOH010000001">
    <property type="protein sequence ID" value="KAL3701761.1"/>
    <property type="molecule type" value="Genomic_DNA"/>
</dbReference>
<evidence type="ECO:0000256" key="2">
    <source>
        <dbReference type="ARBA" id="ARBA00022729"/>
    </source>
</evidence>
<feature type="domain" description="Leucine-rich repeat-containing N-terminal plant-type" evidence="5">
    <location>
        <begin position="30"/>
        <end position="69"/>
    </location>
</feature>
<dbReference type="Pfam" id="PF08263">
    <property type="entry name" value="LRRNT_2"/>
    <property type="match status" value="1"/>
</dbReference>
<reference evidence="6 7" key="1">
    <citation type="submission" date="2024-09" db="EMBL/GenBank/DDBJ databases">
        <title>Chromosome-scale assembly of Riccia sorocarpa.</title>
        <authorList>
            <person name="Paukszto L."/>
        </authorList>
    </citation>
    <scope>NUCLEOTIDE SEQUENCE [LARGE SCALE GENOMIC DNA]</scope>
    <source>
        <strain evidence="6">LP-2024</strain>
        <tissue evidence="6">Aerial parts of the thallus</tissue>
    </source>
</reference>
<dbReference type="InterPro" id="IPR001611">
    <property type="entry name" value="Leu-rich_rpt"/>
</dbReference>